<dbReference type="InterPro" id="IPR036764">
    <property type="entry name" value="Peptidase_Prp_sf"/>
</dbReference>
<keyword evidence="1" id="KW-0690">Ribosome biogenesis</keyword>
<evidence type="ECO:0000256" key="6">
    <source>
        <dbReference type="ARBA" id="ARBA00044538"/>
    </source>
</evidence>
<dbReference type="PATRIC" id="fig|1423779.3.peg.1634"/>
<sequence length="107" mass="11513">MIRAHFTLDSNRRITDFAITGHAEAGPYGQDIVCAAVSALTISTINGLEHVVHYKPAVESDNQNGGLLKASALGTDHDSQLLLNTLLNGLLDIQQSYPANIEVKMLN</sequence>
<dbReference type="CDD" id="cd16332">
    <property type="entry name" value="Prp-like"/>
    <property type="match status" value="1"/>
</dbReference>
<dbReference type="RefSeq" id="WP_003713496.1">
    <property type="nucleotide sequence ID" value="NZ_AZGE01000005.1"/>
</dbReference>
<dbReference type="GO" id="GO:0042254">
    <property type="term" value="P:ribosome biogenesis"/>
    <property type="evidence" value="ECO:0007669"/>
    <property type="project" value="UniProtKB-KW"/>
</dbReference>
<dbReference type="PANTHER" id="PTHR39178">
    <property type="entry name" value="HYPOTHETICAL RIBOSOME-ASSOCIATED PROTEIN"/>
    <property type="match status" value="1"/>
</dbReference>
<evidence type="ECO:0000256" key="1">
    <source>
        <dbReference type="ARBA" id="ARBA00022517"/>
    </source>
</evidence>
<reference evidence="7 8" key="1">
    <citation type="journal article" date="2015" name="Genome Announc.">
        <title>Expanding the biotechnology potential of lactobacilli through comparative genomics of 213 strains and associated genera.</title>
        <authorList>
            <person name="Sun Z."/>
            <person name="Harris H.M."/>
            <person name="McCann A."/>
            <person name="Guo C."/>
            <person name="Argimon S."/>
            <person name="Zhang W."/>
            <person name="Yang X."/>
            <person name="Jeffery I.B."/>
            <person name="Cooney J.C."/>
            <person name="Kagawa T.F."/>
            <person name="Liu W."/>
            <person name="Song Y."/>
            <person name="Salvetti E."/>
            <person name="Wrobel A."/>
            <person name="Rasinkangas P."/>
            <person name="Parkhill J."/>
            <person name="Rea M.C."/>
            <person name="O'Sullivan O."/>
            <person name="Ritari J."/>
            <person name="Douillard F.P."/>
            <person name="Paul Ross R."/>
            <person name="Yang R."/>
            <person name="Briner A.E."/>
            <person name="Felis G.E."/>
            <person name="de Vos W.M."/>
            <person name="Barrangou R."/>
            <person name="Klaenhammer T.R."/>
            <person name="Caufield P.W."/>
            <person name="Cui Y."/>
            <person name="Zhang H."/>
            <person name="O'Toole P.W."/>
        </authorList>
    </citation>
    <scope>NUCLEOTIDE SEQUENCE [LARGE SCALE GENOMIC DNA]</scope>
    <source>
        <strain evidence="7 8">DSM 4864</strain>
    </source>
</reference>
<evidence type="ECO:0000313" key="8">
    <source>
        <dbReference type="Proteomes" id="UP000050973"/>
    </source>
</evidence>
<dbReference type="PANTHER" id="PTHR39178:SF1">
    <property type="entry name" value="RIBOSOMAL-PROCESSING CYSTEINE PROTEASE PRP"/>
    <property type="match status" value="1"/>
</dbReference>
<evidence type="ECO:0000256" key="3">
    <source>
        <dbReference type="ARBA" id="ARBA00022801"/>
    </source>
</evidence>
<proteinExistence type="inferred from homology"/>
<evidence type="ECO:0000256" key="4">
    <source>
        <dbReference type="ARBA" id="ARBA00022807"/>
    </source>
</evidence>
<dbReference type="AlphaFoldDB" id="A0A0R1WED3"/>
<gene>
    <name evidence="7" type="ORF">FC49_GL001577</name>
</gene>
<comment type="caution">
    <text evidence="7">The sequence shown here is derived from an EMBL/GenBank/DDBJ whole genome shotgun (WGS) entry which is preliminary data.</text>
</comment>
<evidence type="ECO:0000256" key="2">
    <source>
        <dbReference type="ARBA" id="ARBA00022670"/>
    </source>
</evidence>
<organism evidence="7 8">
    <name type="scientific">Limosilactobacillus oris DSM 4864</name>
    <dbReference type="NCBI Taxonomy" id="1423779"/>
    <lineage>
        <taxon>Bacteria</taxon>
        <taxon>Bacillati</taxon>
        <taxon>Bacillota</taxon>
        <taxon>Bacilli</taxon>
        <taxon>Lactobacillales</taxon>
        <taxon>Lactobacillaceae</taxon>
        <taxon>Limosilactobacillus</taxon>
    </lineage>
</organism>
<dbReference type="GO" id="GO:0006508">
    <property type="term" value="P:proteolysis"/>
    <property type="evidence" value="ECO:0007669"/>
    <property type="project" value="UniProtKB-KW"/>
</dbReference>
<dbReference type="GO" id="GO:0008234">
    <property type="term" value="F:cysteine-type peptidase activity"/>
    <property type="evidence" value="ECO:0007669"/>
    <property type="project" value="UniProtKB-KW"/>
</dbReference>
<keyword evidence="3" id="KW-0378">Hydrolase</keyword>
<dbReference type="SUPFAM" id="SSF118010">
    <property type="entry name" value="TM1457-like"/>
    <property type="match status" value="1"/>
</dbReference>
<dbReference type="Gene3D" id="3.30.70.1490">
    <property type="entry name" value="Cysteine protease Prp"/>
    <property type="match status" value="1"/>
</dbReference>
<dbReference type="Pfam" id="PF04327">
    <property type="entry name" value="Peptidase_Prp"/>
    <property type="match status" value="1"/>
</dbReference>
<evidence type="ECO:0000313" key="7">
    <source>
        <dbReference type="EMBL" id="KRM16161.1"/>
    </source>
</evidence>
<dbReference type="Proteomes" id="UP000050973">
    <property type="component" value="Unassembled WGS sequence"/>
</dbReference>
<comment type="similarity">
    <text evidence="5">Belongs to the Prp family.</text>
</comment>
<dbReference type="InterPro" id="IPR007422">
    <property type="entry name" value="Peptidase_Prp"/>
</dbReference>
<keyword evidence="4" id="KW-0788">Thiol protease</keyword>
<keyword evidence="2" id="KW-0645">Protease</keyword>
<evidence type="ECO:0000256" key="5">
    <source>
        <dbReference type="ARBA" id="ARBA00044503"/>
    </source>
</evidence>
<name>A0A0R1WED3_9LACO</name>
<dbReference type="EMBL" id="AZGE01000005">
    <property type="protein sequence ID" value="KRM16161.1"/>
    <property type="molecule type" value="Genomic_DNA"/>
</dbReference>
<protein>
    <recommendedName>
        <fullName evidence="6">Ribosomal processing cysteine protease Prp</fullName>
    </recommendedName>
</protein>
<accession>A0A0R1WED3</accession>